<feature type="compositionally biased region" description="Low complexity" evidence="5">
    <location>
        <begin position="314"/>
        <end position="342"/>
    </location>
</feature>
<proteinExistence type="predicted"/>
<protein>
    <recommendedName>
        <fullName evidence="6">ZZ-type domain-containing protein</fullName>
    </recommendedName>
</protein>
<feature type="compositionally biased region" description="Polar residues" evidence="5">
    <location>
        <begin position="699"/>
        <end position="709"/>
    </location>
</feature>
<feature type="compositionally biased region" description="Basic and acidic residues" evidence="5">
    <location>
        <begin position="257"/>
        <end position="277"/>
    </location>
</feature>
<keyword evidence="2 4" id="KW-0863">Zinc-finger</keyword>
<feature type="region of interest" description="Disordered" evidence="5">
    <location>
        <begin position="1"/>
        <end position="20"/>
    </location>
</feature>
<feature type="compositionally biased region" description="Basic and acidic residues" evidence="5">
    <location>
        <begin position="688"/>
        <end position="698"/>
    </location>
</feature>
<dbReference type="GO" id="GO:0008270">
    <property type="term" value="F:zinc ion binding"/>
    <property type="evidence" value="ECO:0007669"/>
    <property type="project" value="UniProtKB-KW"/>
</dbReference>
<feature type="compositionally biased region" description="Basic and acidic residues" evidence="5">
    <location>
        <begin position="839"/>
        <end position="868"/>
    </location>
</feature>
<dbReference type="Gene3D" id="3.30.60.90">
    <property type="match status" value="1"/>
</dbReference>
<dbReference type="CDD" id="cd05992">
    <property type="entry name" value="PB1"/>
    <property type="match status" value="1"/>
</dbReference>
<dbReference type="SUPFAM" id="SSF57850">
    <property type="entry name" value="RING/U-box"/>
    <property type="match status" value="1"/>
</dbReference>
<dbReference type="InterPro" id="IPR043145">
    <property type="entry name" value="Znf_ZZ_sf"/>
</dbReference>
<dbReference type="PROSITE" id="PS50135">
    <property type="entry name" value="ZF_ZZ_2"/>
    <property type="match status" value="1"/>
</dbReference>
<dbReference type="PROSITE" id="PS01357">
    <property type="entry name" value="ZF_ZZ_1"/>
    <property type="match status" value="1"/>
</dbReference>
<feature type="compositionally biased region" description="Basic and acidic residues" evidence="5">
    <location>
        <begin position="727"/>
        <end position="742"/>
    </location>
</feature>
<evidence type="ECO:0000256" key="3">
    <source>
        <dbReference type="ARBA" id="ARBA00022833"/>
    </source>
</evidence>
<dbReference type="Gene3D" id="3.10.20.90">
    <property type="entry name" value="Phosphatidylinositol 3-kinase Catalytic Subunit, Chain A, domain 1"/>
    <property type="match status" value="1"/>
</dbReference>
<feature type="compositionally biased region" description="Low complexity" evidence="5">
    <location>
        <begin position="394"/>
        <end position="405"/>
    </location>
</feature>
<name>A0ABD2L4Z5_9BILA</name>
<feature type="compositionally biased region" description="Low complexity" evidence="5">
    <location>
        <begin position="762"/>
        <end position="775"/>
    </location>
</feature>
<feature type="domain" description="ZZ-type" evidence="6">
    <location>
        <begin position="143"/>
        <end position="193"/>
    </location>
</feature>
<evidence type="ECO:0000256" key="1">
    <source>
        <dbReference type="ARBA" id="ARBA00022723"/>
    </source>
</evidence>
<dbReference type="SUPFAM" id="SSF54277">
    <property type="entry name" value="CAD &amp; PB1 domains"/>
    <property type="match status" value="1"/>
</dbReference>
<feature type="region of interest" description="Disordered" evidence="5">
    <location>
        <begin position="440"/>
        <end position="478"/>
    </location>
</feature>
<evidence type="ECO:0000256" key="2">
    <source>
        <dbReference type="ARBA" id="ARBA00022771"/>
    </source>
</evidence>
<feature type="compositionally biased region" description="Polar residues" evidence="5">
    <location>
        <begin position="572"/>
        <end position="583"/>
    </location>
</feature>
<accession>A0ABD2L4Z5</accession>
<feature type="region of interest" description="Disordered" evidence="5">
    <location>
        <begin position="839"/>
        <end position="871"/>
    </location>
</feature>
<organism evidence="7 8">
    <name type="scientific">Heterodera trifolii</name>
    <dbReference type="NCBI Taxonomy" id="157864"/>
    <lineage>
        <taxon>Eukaryota</taxon>
        <taxon>Metazoa</taxon>
        <taxon>Ecdysozoa</taxon>
        <taxon>Nematoda</taxon>
        <taxon>Chromadorea</taxon>
        <taxon>Rhabditida</taxon>
        <taxon>Tylenchina</taxon>
        <taxon>Tylenchomorpha</taxon>
        <taxon>Tylenchoidea</taxon>
        <taxon>Heteroderidae</taxon>
        <taxon>Heteroderinae</taxon>
        <taxon>Heterodera</taxon>
    </lineage>
</organism>
<dbReference type="Pfam" id="PF00569">
    <property type="entry name" value="ZZ"/>
    <property type="match status" value="1"/>
</dbReference>
<dbReference type="Proteomes" id="UP001620626">
    <property type="component" value="Unassembled WGS sequence"/>
</dbReference>
<dbReference type="PANTHER" id="PTHR15090:SF0">
    <property type="entry name" value="SEQUESTOSOME-1"/>
    <property type="match status" value="1"/>
</dbReference>
<dbReference type="CDD" id="cd02340">
    <property type="entry name" value="ZZ_NBR1_like"/>
    <property type="match status" value="1"/>
</dbReference>
<sequence length="1068" mass="117356">MADHQHNDIELAEDASATEHGTKQNVSVAVKWFFNGNWRRFQCSEWTYSALQAEIRTIEPNFNGQLFYRDADGDAIVFTTDAEMRVMLDHFQKKMNKDTVTLETMGGEGTVKTGVVKTGCPYINKIGKMRDVTYNGTGDKSLHPHIMCDLCDGGVVGIRYKCMVCPDFDLCEQCEKTGVHAEHAMCRLATTNTPKPIGLPMRSLFPLPAFVTKDIHEGIKKGHETIEALNKRIAENNQKFAAKMEKLERKHAKHVARKEQRVQDRAARVQHRLERTAAKSQTEPPQRAIRHLGVPPSAPPVAEVDKSVQQPEKISNNINATATSNNGNGSGNAAQQPQHPQPLHGGVDYLLGIGQSVQRALMNFGIECDAEVRDERGVVRGAVPFRLPTQKSDTNGTTNGKTNGGIETQPKKTTEKTSAFCPFVVNQAPVKEGILQRPQWCSTNSSRGSNANPPNSANSSSSSANTPSAPLPPRPALDQQQQAALMAAIAMAQDTVKKTLPVALSGLEATSAVIGEFLSGFDPSTGQAANRVGQTVVSKARQGVENLTEMLSPEFAASILQLPTPVVVPPTNNGQTNGEPQQQTDEKKTADKLSPNAIPDNNTSINSEAASVDQNLPHLMHRMEELQTKLMSLNMNLANRNRDEIVNDGKEKEEAKKGDKAEDEANKEEEIVVLNPYLYLTNEAMEKMEKERKEKDSAEANSDTTTANSLDKEKQPTAPIQLGNKRKLGDGVNKDNGEEDLMKLNTHNSEEPVDNGNVAYVSSFSSRSSTTTMSSVEDEEDSGTNAGDDGWMVVKKESFKKLCDFYEKRRRVECGGGTVAADPFAEQLEREFREATMAENNRTDERVDEKLTAESEPKKADESVKEVGQEPAAEVSVAQIVDLTTEKDGKSEKSEKTIPCVHSVVMRGVCAGCGQDFRQPNEFIGNSAAIFNIEQQQQKTNQAVPISRSIGVDDHQQSAKSIYPSLELLEKEPRGGTLMGCVDGEEVCTAGLPYPGYQKPKGQKHSRHCEWKHKNLVIQSLVEQLVGMGFDNCNGWLFRVAEKEGAELDRIFVAIDEDTMYRARISLQ</sequence>
<dbReference type="AlphaFoldDB" id="A0ABD2L4Z5"/>
<comment type="caution">
    <text evidence="7">The sequence shown here is derived from an EMBL/GenBank/DDBJ whole genome shotgun (WGS) entry which is preliminary data.</text>
</comment>
<evidence type="ECO:0000256" key="5">
    <source>
        <dbReference type="SAM" id="MobiDB-lite"/>
    </source>
</evidence>
<keyword evidence="8" id="KW-1185">Reference proteome</keyword>
<evidence type="ECO:0000259" key="6">
    <source>
        <dbReference type="PROSITE" id="PS50135"/>
    </source>
</evidence>
<keyword evidence="1" id="KW-0479">Metal-binding</keyword>
<dbReference type="PANTHER" id="PTHR15090">
    <property type="entry name" value="SEQUESTOSOME 1-RELATED"/>
    <property type="match status" value="1"/>
</dbReference>
<dbReference type="InterPro" id="IPR052260">
    <property type="entry name" value="Autophagy_Rcpt_SigReg"/>
</dbReference>
<feature type="region of interest" description="Disordered" evidence="5">
    <location>
        <begin position="252"/>
        <end position="346"/>
    </location>
</feature>
<feature type="compositionally biased region" description="Low complexity" evidence="5">
    <location>
        <begin position="444"/>
        <end position="468"/>
    </location>
</feature>
<keyword evidence="3" id="KW-0862">Zinc</keyword>
<gene>
    <name evidence="7" type="ORF">niasHT_016083</name>
</gene>
<dbReference type="InterPro" id="IPR000433">
    <property type="entry name" value="Znf_ZZ"/>
</dbReference>
<reference evidence="7 8" key="1">
    <citation type="submission" date="2024-10" db="EMBL/GenBank/DDBJ databases">
        <authorList>
            <person name="Kim D."/>
        </authorList>
    </citation>
    <scope>NUCLEOTIDE SEQUENCE [LARGE SCALE GENOMIC DNA]</scope>
    <source>
        <strain evidence="7">BH-2024</strain>
    </source>
</reference>
<evidence type="ECO:0000313" key="7">
    <source>
        <dbReference type="EMBL" id="KAL3110303.1"/>
    </source>
</evidence>
<feature type="region of interest" description="Disordered" evidence="5">
    <location>
        <begin position="688"/>
        <end position="790"/>
    </location>
</feature>
<dbReference type="SMART" id="SM00291">
    <property type="entry name" value="ZnF_ZZ"/>
    <property type="match status" value="1"/>
</dbReference>
<evidence type="ECO:0000256" key="4">
    <source>
        <dbReference type="PROSITE-ProRule" id="PRU00228"/>
    </source>
</evidence>
<evidence type="ECO:0000313" key="8">
    <source>
        <dbReference type="Proteomes" id="UP001620626"/>
    </source>
</evidence>
<feature type="region of interest" description="Disordered" evidence="5">
    <location>
        <begin position="566"/>
        <end position="605"/>
    </location>
</feature>
<dbReference type="Gene3D" id="1.10.8.10">
    <property type="entry name" value="DNA helicase RuvA subunit, C-terminal domain"/>
    <property type="match status" value="1"/>
</dbReference>
<dbReference type="InterPro" id="IPR009060">
    <property type="entry name" value="UBA-like_sf"/>
</dbReference>
<feature type="region of interest" description="Disordered" evidence="5">
    <location>
        <begin position="386"/>
        <end position="414"/>
    </location>
</feature>
<dbReference type="EMBL" id="JBICBT010000546">
    <property type="protein sequence ID" value="KAL3110303.1"/>
    <property type="molecule type" value="Genomic_DNA"/>
</dbReference>
<dbReference type="SUPFAM" id="SSF46934">
    <property type="entry name" value="UBA-like"/>
    <property type="match status" value="1"/>
</dbReference>
<feature type="region of interest" description="Disordered" evidence="5">
    <location>
        <begin position="642"/>
        <end position="668"/>
    </location>
</feature>